<keyword evidence="1" id="KW-0117">Actin capping</keyword>
<keyword evidence="2" id="KW-0677">Repeat</keyword>
<feature type="compositionally biased region" description="Polar residues" evidence="3">
    <location>
        <begin position="772"/>
        <end position="790"/>
    </location>
</feature>
<name>A0A9Q0KWF5_9MAGN</name>
<comment type="caution">
    <text evidence="5">The sequence shown here is derived from an EMBL/GenBank/DDBJ whole genome shotgun (WGS) entry which is preliminary data.</text>
</comment>
<dbReference type="Pfam" id="PF00626">
    <property type="entry name" value="Gelsolin"/>
    <property type="match status" value="3"/>
</dbReference>
<dbReference type="InterPro" id="IPR029006">
    <property type="entry name" value="ADF-H/Gelsolin-like_dom_sf"/>
</dbReference>
<evidence type="ECO:0000313" key="5">
    <source>
        <dbReference type="EMBL" id="KAJ4977951.1"/>
    </source>
</evidence>
<evidence type="ECO:0000256" key="2">
    <source>
        <dbReference type="ARBA" id="ARBA00022737"/>
    </source>
</evidence>
<gene>
    <name evidence="5" type="ORF">NE237_008731</name>
</gene>
<dbReference type="CDD" id="cd11288">
    <property type="entry name" value="gelsolin_S5_like"/>
    <property type="match status" value="1"/>
</dbReference>
<reference evidence="5" key="1">
    <citation type="journal article" date="2023" name="Plant J.">
        <title>The genome of the king protea, Protea cynaroides.</title>
        <authorList>
            <person name="Chang J."/>
            <person name="Duong T.A."/>
            <person name="Schoeman C."/>
            <person name="Ma X."/>
            <person name="Roodt D."/>
            <person name="Barker N."/>
            <person name="Li Z."/>
            <person name="Van de Peer Y."/>
            <person name="Mizrachi E."/>
        </authorList>
    </citation>
    <scope>NUCLEOTIDE SEQUENCE</scope>
    <source>
        <tissue evidence="5">Young leaves</tissue>
    </source>
</reference>
<dbReference type="SMART" id="SM00153">
    <property type="entry name" value="VHP"/>
    <property type="match status" value="1"/>
</dbReference>
<evidence type="ECO:0000256" key="3">
    <source>
        <dbReference type="SAM" id="MobiDB-lite"/>
    </source>
</evidence>
<feature type="domain" description="HP" evidence="4">
    <location>
        <begin position="869"/>
        <end position="934"/>
    </location>
</feature>
<evidence type="ECO:0000256" key="1">
    <source>
        <dbReference type="ARBA" id="ARBA00022467"/>
    </source>
</evidence>
<dbReference type="GO" id="GO:0051015">
    <property type="term" value="F:actin filament binding"/>
    <property type="evidence" value="ECO:0007669"/>
    <property type="project" value="InterPro"/>
</dbReference>
<dbReference type="CDD" id="cd11293">
    <property type="entry name" value="gelsolin_S4_like"/>
    <property type="match status" value="1"/>
</dbReference>
<dbReference type="Gene3D" id="1.10.950.10">
    <property type="entry name" value="Villin headpiece domain"/>
    <property type="match status" value="1"/>
</dbReference>
<dbReference type="InterPro" id="IPR007122">
    <property type="entry name" value="Villin/Gelsolin"/>
</dbReference>
<dbReference type="PRINTS" id="PR00597">
    <property type="entry name" value="GELSOLIN"/>
</dbReference>
<keyword evidence="6" id="KW-1185">Reference proteome</keyword>
<dbReference type="SMART" id="SM00262">
    <property type="entry name" value="GEL"/>
    <property type="match status" value="5"/>
</dbReference>
<feature type="region of interest" description="Disordered" evidence="3">
    <location>
        <begin position="770"/>
        <end position="829"/>
    </location>
</feature>
<dbReference type="PROSITE" id="PS51089">
    <property type="entry name" value="HP"/>
    <property type="match status" value="1"/>
</dbReference>
<proteinExistence type="predicted"/>
<dbReference type="GO" id="GO:0051693">
    <property type="term" value="P:actin filament capping"/>
    <property type="evidence" value="ECO:0007669"/>
    <property type="project" value="UniProtKB-KW"/>
</dbReference>
<dbReference type="OrthoDB" id="6375767at2759"/>
<dbReference type="SUPFAM" id="SSF55753">
    <property type="entry name" value="Actin depolymerizing proteins"/>
    <property type="match status" value="6"/>
</dbReference>
<dbReference type="SUPFAM" id="SSF47050">
    <property type="entry name" value="VHP, Villin headpiece domain"/>
    <property type="match status" value="1"/>
</dbReference>
<accession>A0A9Q0KWF5</accession>
<dbReference type="FunFam" id="3.40.20.10:FF:000001">
    <property type="entry name" value="Gelsolin"/>
    <property type="match status" value="1"/>
</dbReference>
<dbReference type="Pfam" id="PF02209">
    <property type="entry name" value="VHP"/>
    <property type="match status" value="1"/>
</dbReference>
<dbReference type="Proteomes" id="UP001141806">
    <property type="component" value="Unassembled WGS sequence"/>
</dbReference>
<dbReference type="InterPro" id="IPR007123">
    <property type="entry name" value="Gelsolin-like_dom"/>
</dbReference>
<dbReference type="PANTHER" id="PTHR11977:SF25">
    <property type="entry name" value="VILLIN-1"/>
    <property type="match status" value="1"/>
</dbReference>
<organism evidence="5 6">
    <name type="scientific">Protea cynaroides</name>
    <dbReference type="NCBI Taxonomy" id="273540"/>
    <lineage>
        <taxon>Eukaryota</taxon>
        <taxon>Viridiplantae</taxon>
        <taxon>Streptophyta</taxon>
        <taxon>Embryophyta</taxon>
        <taxon>Tracheophyta</taxon>
        <taxon>Spermatophyta</taxon>
        <taxon>Magnoliopsida</taxon>
        <taxon>Proteales</taxon>
        <taxon>Proteaceae</taxon>
        <taxon>Protea</taxon>
    </lineage>
</organism>
<dbReference type="Gene3D" id="3.40.20.10">
    <property type="entry name" value="Severin"/>
    <property type="match status" value="6"/>
</dbReference>
<sequence>MLALPVLYIFEKNRNIISWSLAFLSLLKGQSFIASFGFAHLLILNSFEDSVHGVVRFKFGFFPSIRLCFAEKRAKGIKASGAKTGLEIWCVDNLQLAPIPKSSHGKFFSGSAYIVLNTVLLKSGLPQHDIHYWLGKDAKEADSALVSEKALELDAALGSHAVQYREPQGQETEKFLSYFKPCVIPIEGMFSSGVQFNSETYEVSLLACKGDHVVYVKEVPFSRTSLNHNDVFILDTASKIFLFSGCNSSTQERAKALEVVQYITENKHHGRCDVVTIEDGKFVGDPDFGEFWSLFGGYAPIARDLPNRIQKHSEIPSVNLFWISAQGELCQIGTDSESLKKEMLDAARCYMLDCGTEIFVWMGRSTSITERKKSISSIEDILSSQGRSKGTHLTFLTEGSETAAFRSYFDGWPQTVEQNLYAEGREKVAAIFKHQGYDVKELPDEDWQPYINCSGTLRVWRVNDSELYLIPTAEQHKLFTGDCYIVQYIYPGDEKDEFLFYAWLGCSSVTEDRSEPISHMNAMIDSKKGAAALAQIVEGKEPIQFFSIFEKLIVFKGGMSSRYKRFISEKTIADETYGEEKIALFRIQGLGPDNMQAIQVDLVPGSLNSSYCYILQTRASVFLWTGNLSSITDRGLLYRMLNVINPTWQPVSVREGSEPDDFWIALGGKAEYPREKEIKTYEQDPHLFICTSTEGRHANVRSKQYALTLGMKFLETDILVEGLSLETPIYVVSEGHEPSFFTRFFAWDSSKTRMHGNSFERKLAILKGQMQKMESPQRSKTVGTNRTGRSVSPGLVSNFEASRSHRSSSQTPIARELFPTSPDRDAASNGVSLNLYTEDKDESLVSVQIEEPRSTEKLSPMKVDGTEVGEELETVPYECLKVTSNDPVTGIDTTKREAYLSHEEFQEKFGMTKKSFYELPKWKQNKHKVSLHLF</sequence>
<dbReference type="AlphaFoldDB" id="A0A9Q0KWF5"/>
<evidence type="ECO:0000259" key="4">
    <source>
        <dbReference type="PROSITE" id="PS51089"/>
    </source>
</evidence>
<dbReference type="PANTHER" id="PTHR11977">
    <property type="entry name" value="VILLIN"/>
    <property type="match status" value="1"/>
</dbReference>
<evidence type="ECO:0000313" key="6">
    <source>
        <dbReference type="Proteomes" id="UP001141806"/>
    </source>
</evidence>
<dbReference type="CDD" id="cd11290">
    <property type="entry name" value="gelsolin_S1_like"/>
    <property type="match status" value="1"/>
</dbReference>
<dbReference type="InterPro" id="IPR036886">
    <property type="entry name" value="Villin_headpiece_dom_sf"/>
</dbReference>
<dbReference type="InterPro" id="IPR003128">
    <property type="entry name" value="Villin_headpiece"/>
</dbReference>
<dbReference type="EMBL" id="JAMYWD010000002">
    <property type="protein sequence ID" value="KAJ4977951.1"/>
    <property type="molecule type" value="Genomic_DNA"/>
</dbReference>
<protein>
    <recommendedName>
        <fullName evidence="4">HP domain-containing protein</fullName>
    </recommendedName>
</protein>
<dbReference type="GO" id="GO:0007015">
    <property type="term" value="P:actin filament organization"/>
    <property type="evidence" value="ECO:0007669"/>
    <property type="project" value="UniProtKB-ARBA"/>
</dbReference>